<comment type="catalytic activity">
    <reaction evidence="6">
        <text>guanosine(2069) in 23S rRNA + S-adenosyl-L-methionine = N(2)-methylguanosine(2069) in 23S rRNA + S-adenosyl-L-homocysteine + H(+)</text>
        <dbReference type="Rhea" id="RHEA:43772"/>
        <dbReference type="Rhea" id="RHEA-COMP:10688"/>
        <dbReference type="Rhea" id="RHEA-COMP:10689"/>
        <dbReference type="ChEBI" id="CHEBI:15378"/>
        <dbReference type="ChEBI" id="CHEBI:57856"/>
        <dbReference type="ChEBI" id="CHEBI:59789"/>
        <dbReference type="ChEBI" id="CHEBI:74269"/>
        <dbReference type="ChEBI" id="CHEBI:74481"/>
        <dbReference type="EC" id="2.1.1.264"/>
    </reaction>
</comment>
<evidence type="ECO:0000256" key="6">
    <source>
        <dbReference type="HAMAP-Rule" id="MF_01858"/>
    </source>
</evidence>
<reference evidence="9 10" key="1">
    <citation type="journal article" date="2016" name="Appl. Environ. Microbiol.">
        <title>Lack of Overt Genome Reduction in the Bryostatin-Producing Bryozoan Symbiont "Candidatus Endobugula sertula".</title>
        <authorList>
            <person name="Miller I.J."/>
            <person name="Vanee N."/>
            <person name="Fong S.S."/>
            <person name="Lim-Fong G.E."/>
            <person name="Kwan J.C."/>
        </authorList>
    </citation>
    <scope>NUCLEOTIDE SEQUENCE [LARGE SCALE GENOMIC DNA]</scope>
    <source>
        <strain evidence="9">AB1-4</strain>
    </source>
</reference>
<dbReference type="InterPro" id="IPR017244">
    <property type="entry name" value="23SrRNA_methyltr_KL"/>
</dbReference>
<evidence type="ECO:0000313" key="10">
    <source>
        <dbReference type="Proteomes" id="UP000242502"/>
    </source>
</evidence>
<dbReference type="Pfam" id="PF02926">
    <property type="entry name" value="THUMP"/>
    <property type="match status" value="1"/>
</dbReference>
<keyword evidence="4 6" id="KW-0808">Transferase</keyword>
<comment type="function">
    <text evidence="6">Specifically methylates the guanine in position 2445 (m2G2445) and the guanine in position 2069 (m7G2069) of 23S rRNA.</text>
</comment>
<dbReference type="HAMAP" id="MF_01858">
    <property type="entry name" value="23SrRNA_methyltr_KL"/>
    <property type="match status" value="1"/>
</dbReference>
<dbReference type="GO" id="GO:0070043">
    <property type="term" value="F:rRNA (guanine-N7-)-methyltransferase activity"/>
    <property type="evidence" value="ECO:0007669"/>
    <property type="project" value="UniProtKB-UniRule"/>
</dbReference>
<dbReference type="InterPro" id="IPR002052">
    <property type="entry name" value="DNA_methylase_N6_adenine_CS"/>
</dbReference>
<name>A0A1D2QLM4_9GAMM</name>
<dbReference type="InterPro" id="IPR054170">
    <property type="entry name" value="RlmL_1st"/>
</dbReference>
<dbReference type="GO" id="GO:0005737">
    <property type="term" value="C:cytoplasm"/>
    <property type="evidence" value="ECO:0007669"/>
    <property type="project" value="UniProtKB-SubCell"/>
</dbReference>
<evidence type="ECO:0000256" key="5">
    <source>
        <dbReference type="ARBA" id="ARBA00022691"/>
    </source>
</evidence>
<feature type="domain" description="THUMP" evidence="8">
    <location>
        <begin position="49"/>
        <end position="166"/>
    </location>
</feature>
<gene>
    <name evidence="6" type="primary">rlmL</name>
    <name evidence="9" type="ORF">AB835_13985</name>
</gene>
<sequence length="750" mass="85051">MKTPPDIQQFYAACPKGLENLLFNEIKGLGVVEPRETGGGVYFSGHLVDAYRICLWSRLANKVLLPLASVDILRVDDLYDAVINIAWEEHLLAYGLFKVDFTGTNDFIRNSQFGAVRVKDGIVDRFRQQASERPSVSKDHPDLVINARLSKGKAGNKDKLHLSIDLSGQSLHRRGYRTKQGVAPLKENLAAAVLLRAQWPAMAEQGGALIDPMCGSATLLIEGVLMAADIAPGLLRHQWGFSRWRQFEQAQWQFLMDEAEARRAAGIEKLQQQAFEARGYDIDHHILRAAESNIALAGLSEFIRVVVKGIDDLKRPTHKVMDRGLIICNPPYGERLGEERALLAIYRQLGTALKEEFTGWQAGIFTANTRLAKNMGIRARKIYKLFNARLATDLLYFDIQEKAFVRQPTLANDKIKPATVKHNTPVPITFDDLTPGAQMVCHRLKKNQKQLRKWLTKNDIECYRLYDADMPEYAAAIDVYGQWVHVQEYTAPKSIDAKKAQYRFDELLSAIIVALKTDKEQLFVKQRQRNKGTQQYQRLEQNNNRAMISVTEPAASGSVNCLVNLWSYLDSGLFLDHRPVRQMIGQMSQGKTFLNLFCYTATATLHAALGGATSSTSVDMSKTYLDWAEKNFRANYINTQRHQLVRDNCTHWLNNCREGFDVILLDPPSFSNSKRMQGVFDVQRDHGSMIHRCMELLTPGGTLVFSSNLRSFTLDKVLTEIYQVEDITQKTLDVDFQRNKKIHYCFLIKA</sequence>
<comment type="catalytic activity">
    <reaction evidence="6">
        <text>guanosine(2445) in 23S rRNA + S-adenosyl-L-methionine = N(2)-methylguanosine(2445) in 23S rRNA + S-adenosyl-L-homocysteine + H(+)</text>
        <dbReference type="Rhea" id="RHEA:42740"/>
        <dbReference type="Rhea" id="RHEA-COMP:10215"/>
        <dbReference type="Rhea" id="RHEA-COMP:10216"/>
        <dbReference type="ChEBI" id="CHEBI:15378"/>
        <dbReference type="ChEBI" id="CHEBI:57856"/>
        <dbReference type="ChEBI" id="CHEBI:59789"/>
        <dbReference type="ChEBI" id="CHEBI:74269"/>
        <dbReference type="ChEBI" id="CHEBI:74481"/>
        <dbReference type="EC" id="2.1.1.173"/>
    </reaction>
</comment>
<dbReference type="PANTHER" id="PTHR47313">
    <property type="entry name" value="RIBOSOMAL RNA LARGE SUBUNIT METHYLTRANSFERASE K/L"/>
    <property type="match status" value="1"/>
</dbReference>
<evidence type="ECO:0000256" key="3">
    <source>
        <dbReference type="ARBA" id="ARBA00022603"/>
    </source>
</evidence>
<evidence type="ECO:0000256" key="7">
    <source>
        <dbReference type="PROSITE-ProRule" id="PRU00529"/>
    </source>
</evidence>
<dbReference type="GO" id="GO:0052915">
    <property type="term" value="F:23S rRNA (guanine(2445)-N(2))-methyltransferase activity"/>
    <property type="evidence" value="ECO:0007669"/>
    <property type="project" value="UniProtKB-UniRule"/>
</dbReference>
<dbReference type="Pfam" id="PF22020">
    <property type="entry name" value="RlmL_1st"/>
    <property type="match status" value="1"/>
</dbReference>
<dbReference type="AlphaFoldDB" id="A0A1D2QLM4"/>
<comment type="caution">
    <text evidence="9">The sequence shown here is derived from an EMBL/GenBank/DDBJ whole genome shotgun (WGS) entry which is preliminary data.</text>
</comment>
<evidence type="ECO:0000256" key="1">
    <source>
        <dbReference type="ARBA" id="ARBA00022490"/>
    </source>
</evidence>
<keyword evidence="2 6" id="KW-0698">rRNA processing</keyword>
<keyword evidence="3 6" id="KW-0489">Methyltransferase</keyword>
<dbReference type="InterPro" id="IPR004114">
    <property type="entry name" value="THUMP_dom"/>
</dbReference>
<evidence type="ECO:0000259" key="8">
    <source>
        <dbReference type="PROSITE" id="PS51165"/>
    </source>
</evidence>
<organism evidence="9 10">
    <name type="scientific">Candidatus Endobugula sertula</name>
    <name type="common">Bugula neritina bacterial symbiont</name>
    <dbReference type="NCBI Taxonomy" id="62101"/>
    <lineage>
        <taxon>Bacteria</taxon>
        <taxon>Pseudomonadati</taxon>
        <taxon>Pseudomonadota</taxon>
        <taxon>Gammaproteobacteria</taxon>
        <taxon>Cellvibrionales</taxon>
        <taxon>Cellvibrionaceae</taxon>
        <taxon>Candidatus Endobugula</taxon>
    </lineage>
</organism>
<dbReference type="PROSITE" id="PS00092">
    <property type="entry name" value="N6_MTASE"/>
    <property type="match status" value="1"/>
</dbReference>
<dbReference type="SUPFAM" id="SSF53335">
    <property type="entry name" value="S-adenosyl-L-methionine-dependent methyltransferases"/>
    <property type="match status" value="2"/>
</dbReference>
<keyword evidence="7" id="KW-0694">RNA-binding</keyword>
<dbReference type="Gene3D" id="3.30.750.80">
    <property type="entry name" value="RNA methyltransferase domain (HRMD) like"/>
    <property type="match status" value="1"/>
</dbReference>
<keyword evidence="5 6" id="KW-0949">S-adenosyl-L-methionine</keyword>
<dbReference type="EMBL" id="MDLC01000076">
    <property type="protein sequence ID" value="ODS22472.1"/>
    <property type="molecule type" value="Genomic_DNA"/>
</dbReference>
<dbReference type="CDD" id="cd02440">
    <property type="entry name" value="AdoMet_MTases"/>
    <property type="match status" value="1"/>
</dbReference>
<dbReference type="EC" id="2.1.1.173" evidence="6"/>
<dbReference type="InterPro" id="IPR000241">
    <property type="entry name" value="RlmKL-like_Mtase"/>
</dbReference>
<evidence type="ECO:0000256" key="2">
    <source>
        <dbReference type="ARBA" id="ARBA00022552"/>
    </source>
</evidence>
<keyword evidence="1 6" id="KW-0963">Cytoplasm</keyword>
<comment type="similarity">
    <text evidence="6">Belongs to the methyltransferase superfamily. RlmKL family.</text>
</comment>
<accession>A0A1D2QLM4</accession>
<protein>
    <recommendedName>
        <fullName evidence="6">Ribosomal RNA large subunit methyltransferase K/L</fullName>
    </recommendedName>
    <domain>
        <recommendedName>
            <fullName evidence="6">23S rRNA m2G2445 methyltransferase</fullName>
            <ecNumber evidence="6">2.1.1.173</ecNumber>
        </recommendedName>
        <alternativeName>
            <fullName evidence="6">rRNA (guanine-N(2)-)-methyltransferase RlmL</fullName>
        </alternativeName>
    </domain>
    <domain>
        <recommendedName>
            <fullName evidence="6">23S rRNA m7G2069 methyltransferase</fullName>
            <ecNumber evidence="6">2.1.1.264</ecNumber>
        </recommendedName>
        <alternativeName>
            <fullName evidence="6">rRNA (guanine-N(7)-)-methyltransferase RlmK</fullName>
        </alternativeName>
    </domain>
</protein>
<dbReference type="InterPro" id="IPR019614">
    <property type="entry name" value="SAM-dep_methyl-trfase"/>
</dbReference>
<proteinExistence type="inferred from homology"/>
<dbReference type="Pfam" id="PF10672">
    <property type="entry name" value="Methyltrans_SAM"/>
    <property type="match status" value="1"/>
</dbReference>
<evidence type="ECO:0000256" key="4">
    <source>
        <dbReference type="ARBA" id="ARBA00022679"/>
    </source>
</evidence>
<dbReference type="Gene3D" id="3.30.2130.30">
    <property type="match status" value="1"/>
</dbReference>
<evidence type="ECO:0000313" key="9">
    <source>
        <dbReference type="EMBL" id="ODS22472.1"/>
    </source>
</evidence>
<comment type="subcellular location">
    <subcellularLocation>
        <location evidence="6">Cytoplasm</location>
    </subcellularLocation>
</comment>
<dbReference type="GO" id="GO:0003723">
    <property type="term" value="F:RNA binding"/>
    <property type="evidence" value="ECO:0007669"/>
    <property type="project" value="UniProtKB-UniRule"/>
</dbReference>
<dbReference type="Gene3D" id="3.40.50.150">
    <property type="entry name" value="Vaccinia Virus protein VP39"/>
    <property type="match status" value="2"/>
</dbReference>
<dbReference type="PANTHER" id="PTHR47313:SF1">
    <property type="entry name" value="RIBOSOMAL RNA LARGE SUBUNIT METHYLTRANSFERASE K_L"/>
    <property type="match status" value="1"/>
</dbReference>
<dbReference type="PIRSF" id="PIRSF037618">
    <property type="entry name" value="RNA_Mtase_bacteria_prd"/>
    <property type="match status" value="1"/>
</dbReference>
<dbReference type="SMART" id="SM00981">
    <property type="entry name" value="THUMP"/>
    <property type="match status" value="1"/>
</dbReference>
<dbReference type="InterPro" id="IPR029063">
    <property type="entry name" value="SAM-dependent_MTases_sf"/>
</dbReference>
<dbReference type="Pfam" id="PF01170">
    <property type="entry name" value="UPF0020"/>
    <property type="match status" value="1"/>
</dbReference>
<dbReference type="Proteomes" id="UP000242502">
    <property type="component" value="Unassembled WGS sequence"/>
</dbReference>
<dbReference type="CDD" id="cd11715">
    <property type="entry name" value="THUMP_AdoMetMT"/>
    <property type="match status" value="1"/>
</dbReference>
<dbReference type="PROSITE" id="PS51165">
    <property type="entry name" value="THUMP"/>
    <property type="match status" value="1"/>
</dbReference>
<dbReference type="NCBIfam" id="NF008748">
    <property type="entry name" value="PRK11783.1"/>
    <property type="match status" value="1"/>
</dbReference>
<dbReference type="EC" id="2.1.1.264" evidence="6"/>
<dbReference type="STRING" id="62101.AB835_13985"/>